<name>A0ABV2BWG0_9GAMM</name>
<dbReference type="EMBL" id="JBEVCJ010000019">
    <property type="protein sequence ID" value="MET1256281.1"/>
    <property type="molecule type" value="Genomic_DNA"/>
</dbReference>
<dbReference type="Proteomes" id="UP001548189">
    <property type="component" value="Unassembled WGS sequence"/>
</dbReference>
<protein>
    <submittedName>
        <fullName evidence="1">Uncharacterized protein</fullName>
    </submittedName>
</protein>
<organism evidence="1 2">
    <name type="scientific">Aliikangiella maris</name>
    <dbReference type="NCBI Taxonomy" id="3162458"/>
    <lineage>
        <taxon>Bacteria</taxon>
        <taxon>Pseudomonadati</taxon>
        <taxon>Pseudomonadota</taxon>
        <taxon>Gammaproteobacteria</taxon>
        <taxon>Oceanospirillales</taxon>
        <taxon>Pleioneaceae</taxon>
        <taxon>Aliikangiella</taxon>
    </lineage>
</organism>
<proteinExistence type="predicted"/>
<evidence type="ECO:0000313" key="1">
    <source>
        <dbReference type="EMBL" id="MET1256281.1"/>
    </source>
</evidence>
<keyword evidence="2" id="KW-1185">Reference proteome</keyword>
<reference evidence="1 2" key="1">
    <citation type="submission" date="2024-06" db="EMBL/GenBank/DDBJ databases">
        <authorList>
            <person name="Li F."/>
        </authorList>
    </citation>
    <scope>NUCLEOTIDE SEQUENCE [LARGE SCALE GENOMIC DNA]</scope>
    <source>
        <strain evidence="1 2">GXAS 311</strain>
    </source>
</reference>
<sequence length="229" mass="25909">MADLDDFLGMILSGVSHARRISDEESANIAEHYKENPLLAGMSVPRLRIPELIIDIPVLIESHQEKQANELRPKELIVKDLLTSLNESAKQEKDFNPSKAFLNEYQKTMLVELEKLNKFSRAGKLISKETVGRVSERIFIQLVRKNKLKLSVESTRDVQRNLRHDARDAAFERQAGISKLNVNVITSEIKDKSTPANSARIKLTLREEGLEWGVIEHDDGSTSNLLSPE</sequence>
<accession>A0ABV2BWG0</accession>
<gene>
    <name evidence="1" type="ORF">ABVT43_14160</name>
</gene>
<comment type="caution">
    <text evidence="1">The sequence shown here is derived from an EMBL/GenBank/DDBJ whole genome shotgun (WGS) entry which is preliminary data.</text>
</comment>
<evidence type="ECO:0000313" key="2">
    <source>
        <dbReference type="Proteomes" id="UP001548189"/>
    </source>
</evidence>
<dbReference type="RefSeq" id="WP_353896868.1">
    <property type="nucleotide sequence ID" value="NZ_JBEVCJ010000019.1"/>
</dbReference>